<organism evidence="1 2">
    <name type="scientific">Desulforhabdus amnigena</name>
    <dbReference type="NCBI Taxonomy" id="40218"/>
    <lineage>
        <taxon>Bacteria</taxon>
        <taxon>Pseudomonadati</taxon>
        <taxon>Thermodesulfobacteriota</taxon>
        <taxon>Syntrophobacteria</taxon>
        <taxon>Syntrophobacterales</taxon>
        <taxon>Syntrophobacteraceae</taxon>
        <taxon>Desulforhabdus</taxon>
    </lineage>
</organism>
<comment type="caution">
    <text evidence="1">The sequence shown here is derived from an EMBL/GenBank/DDBJ whole genome shotgun (WGS) entry which is preliminary data.</text>
</comment>
<evidence type="ECO:0000313" key="1">
    <source>
        <dbReference type="EMBL" id="GLI35205.1"/>
    </source>
</evidence>
<dbReference type="RefSeq" id="WP_281794828.1">
    <property type="nucleotide sequence ID" value="NZ_BSDR01000001.1"/>
</dbReference>
<evidence type="ECO:0000313" key="2">
    <source>
        <dbReference type="Proteomes" id="UP001144372"/>
    </source>
</evidence>
<accession>A0A9W6L9F0</accession>
<keyword evidence="2" id="KW-1185">Reference proteome</keyword>
<reference evidence="1" key="1">
    <citation type="submission" date="2022-12" db="EMBL/GenBank/DDBJ databases">
        <title>Reference genome sequencing for broad-spectrum identification of bacterial and archaeal isolates by mass spectrometry.</title>
        <authorList>
            <person name="Sekiguchi Y."/>
            <person name="Tourlousse D.M."/>
        </authorList>
    </citation>
    <scope>NUCLEOTIDE SEQUENCE</scope>
    <source>
        <strain evidence="1">ASRB1</strain>
    </source>
</reference>
<dbReference type="EMBL" id="BSDR01000001">
    <property type="protein sequence ID" value="GLI35205.1"/>
    <property type="molecule type" value="Genomic_DNA"/>
</dbReference>
<dbReference type="Proteomes" id="UP001144372">
    <property type="component" value="Unassembled WGS sequence"/>
</dbReference>
<name>A0A9W6L9F0_9BACT</name>
<sequence>MNTQSLFKIRSWKPLFVSVMLAVGWLLMAGGVLHAAPPLPGAIFTTDSTCSGVDLNIYADKEDVYLNGGPSYPGAAGLPDDFYYVKVTAPDGTLLGTSVGSGNDTPVHVTDGEFDACYQLWAILIKASNGTGGYDDTPNPGGEYKVWVSTVATFDNDSTKTDNFKVKSGGGGVQEEATLNVLKFYDANADGSKDDDEVYLDGWKVRITDGIDIDRYTPVHVVVEPDDYTVSEYMPVESGWMSTTATSFAVSLSDGDDKTVEFGNLCLGAGGGRTLGFWSNRNGQALFGADDLALMVGLNLRNADGTDFDPASYAAFRSWLLSATATNMAYMLSAQLAAMELNVLNGFVSASALIYAPGTNSANALGFAKVGKVMNEANEELGLHGLTLSGSPYRDYQEALKRALDKANNNLNFVQSEPCPFTFSE</sequence>
<dbReference type="AlphaFoldDB" id="A0A9W6L9F0"/>
<protein>
    <submittedName>
        <fullName evidence="1">Uncharacterized protein</fullName>
    </submittedName>
</protein>
<gene>
    <name evidence="1" type="ORF">DAMNIGENAA_26380</name>
</gene>
<proteinExistence type="predicted"/>